<accession>A0A563E6M5</accession>
<reference evidence="9 10" key="2">
    <citation type="submission" date="2019-08" db="EMBL/GenBank/DDBJ databases">
        <title>Jejuicoccus antrihumi gen. nov., sp. nov., a new member of the family Dermacoccaceae isolated from a cave.</title>
        <authorList>
            <person name="Schumann P."/>
            <person name="Kim I.S."/>
        </authorList>
    </citation>
    <scope>NUCLEOTIDE SEQUENCE [LARGE SCALE GENOMIC DNA]</scope>
    <source>
        <strain evidence="9 10">C5-26</strain>
    </source>
</reference>
<evidence type="ECO:0000256" key="3">
    <source>
        <dbReference type="ARBA" id="ARBA00022475"/>
    </source>
</evidence>
<feature type="transmembrane region" description="Helical" evidence="7">
    <location>
        <begin position="621"/>
        <end position="640"/>
    </location>
</feature>
<gene>
    <name evidence="9" type="ORF">FGL98_04160</name>
</gene>
<comment type="subcellular location">
    <subcellularLocation>
        <location evidence="1">Cell membrane</location>
        <topology evidence="1">Multi-pass membrane protein</topology>
    </subcellularLocation>
</comment>
<feature type="transmembrane region" description="Helical" evidence="7">
    <location>
        <begin position="267"/>
        <end position="288"/>
    </location>
</feature>
<evidence type="ECO:0000256" key="7">
    <source>
        <dbReference type="SAM" id="Phobius"/>
    </source>
</evidence>
<dbReference type="PANTHER" id="PTHR33406:SF11">
    <property type="entry name" value="MEMBRANE PROTEIN SCO6666-RELATED"/>
    <property type="match status" value="1"/>
</dbReference>
<feature type="transmembrane region" description="Helical" evidence="7">
    <location>
        <begin position="340"/>
        <end position="364"/>
    </location>
</feature>
<proteinExistence type="inferred from homology"/>
<evidence type="ECO:0000256" key="5">
    <source>
        <dbReference type="ARBA" id="ARBA00022989"/>
    </source>
</evidence>
<dbReference type="InterPro" id="IPR000731">
    <property type="entry name" value="SSD"/>
</dbReference>
<feature type="domain" description="SSD" evidence="8">
    <location>
        <begin position="214"/>
        <end position="363"/>
    </location>
</feature>
<dbReference type="OrthoDB" id="7051771at2"/>
<feature type="transmembrane region" description="Helical" evidence="7">
    <location>
        <begin position="694"/>
        <end position="713"/>
    </location>
</feature>
<dbReference type="PROSITE" id="PS50156">
    <property type="entry name" value="SSD"/>
    <property type="match status" value="1"/>
</dbReference>
<evidence type="ECO:0000256" key="1">
    <source>
        <dbReference type="ARBA" id="ARBA00004651"/>
    </source>
</evidence>
<dbReference type="EMBL" id="VCQV01000004">
    <property type="protein sequence ID" value="TWP37913.1"/>
    <property type="molecule type" value="Genomic_DNA"/>
</dbReference>
<evidence type="ECO:0000313" key="9">
    <source>
        <dbReference type="EMBL" id="TWP37913.1"/>
    </source>
</evidence>
<reference evidence="9 10" key="1">
    <citation type="submission" date="2019-05" db="EMBL/GenBank/DDBJ databases">
        <authorList>
            <person name="Lee S.D."/>
        </authorList>
    </citation>
    <scope>NUCLEOTIDE SEQUENCE [LARGE SCALE GENOMIC DNA]</scope>
    <source>
        <strain evidence="9 10">C5-26</strain>
    </source>
</reference>
<feature type="transmembrane region" description="Helical" evidence="7">
    <location>
        <begin position="669"/>
        <end position="688"/>
    </location>
</feature>
<feature type="transmembrane region" description="Helical" evidence="7">
    <location>
        <begin position="402"/>
        <end position="420"/>
    </location>
</feature>
<dbReference type="GO" id="GO:0005886">
    <property type="term" value="C:plasma membrane"/>
    <property type="evidence" value="ECO:0007669"/>
    <property type="project" value="UniProtKB-SubCell"/>
</dbReference>
<evidence type="ECO:0000259" key="8">
    <source>
        <dbReference type="PROSITE" id="PS50156"/>
    </source>
</evidence>
<feature type="transmembrane region" description="Helical" evidence="7">
    <location>
        <begin position="241"/>
        <end position="261"/>
    </location>
</feature>
<dbReference type="PANTHER" id="PTHR33406">
    <property type="entry name" value="MEMBRANE PROTEIN MJ1562-RELATED"/>
    <property type="match status" value="1"/>
</dbReference>
<dbReference type="InterPro" id="IPR004869">
    <property type="entry name" value="MMPL_dom"/>
</dbReference>
<evidence type="ECO:0000256" key="2">
    <source>
        <dbReference type="ARBA" id="ARBA00010157"/>
    </source>
</evidence>
<comment type="caution">
    <text evidence="9">The sequence shown here is derived from an EMBL/GenBank/DDBJ whole genome shotgun (WGS) entry which is preliminary data.</text>
</comment>
<dbReference type="InterPro" id="IPR050545">
    <property type="entry name" value="Mycobact_MmpL"/>
</dbReference>
<evidence type="ECO:0000313" key="10">
    <source>
        <dbReference type="Proteomes" id="UP000320244"/>
    </source>
</evidence>
<protein>
    <submittedName>
        <fullName evidence="9">MMPL family transporter</fullName>
    </submittedName>
</protein>
<dbReference type="RefSeq" id="WP_146315483.1">
    <property type="nucleotide sequence ID" value="NZ_VCQV01000004.1"/>
</dbReference>
<dbReference type="Proteomes" id="UP000320244">
    <property type="component" value="Unassembled WGS sequence"/>
</dbReference>
<dbReference type="AlphaFoldDB" id="A0A563E6M5"/>
<evidence type="ECO:0000256" key="6">
    <source>
        <dbReference type="ARBA" id="ARBA00023136"/>
    </source>
</evidence>
<keyword evidence="5 7" id="KW-1133">Transmembrane helix</keyword>
<keyword evidence="6 7" id="KW-0472">Membrane</keyword>
<dbReference type="Gene3D" id="1.20.1640.10">
    <property type="entry name" value="Multidrug efflux transporter AcrB transmembrane domain"/>
    <property type="match status" value="2"/>
</dbReference>
<comment type="similarity">
    <text evidence="2">Belongs to the resistance-nodulation-cell division (RND) (TC 2.A.6) family. MmpL subfamily.</text>
</comment>
<evidence type="ECO:0000256" key="4">
    <source>
        <dbReference type="ARBA" id="ARBA00022692"/>
    </source>
</evidence>
<keyword evidence="3" id="KW-1003">Cell membrane</keyword>
<feature type="transmembrane region" description="Helical" evidence="7">
    <location>
        <begin position="591"/>
        <end position="609"/>
    </location>
</feature>
<organism evidence="9 10">
    <name type="scientific">Leekyejoonella antrihumi</name>
    <dbReference type="NCBI Taxonomy" id="1660198"/>
    <lineage>
        <taxon>Bacteria</taxon>
        <taxon>Bacillati</taxon>
        <taxon>Actinomycetota</taxon>
        <taxon>Actinomycetes</taxon>
        <taxon>Micrococcales</taxon>
        <taxon>Dermacoccaceae</taxon>
        <taxon>Leekyejoonella</taxon>
    </lineage>
</organism>
<keyword evidence="10" id="KW-1185">Reference proteome</keyword>
<sequence>MATLLYRLGRTAYRRWPIFIGVWIVVLVAFGGIATSISKPMVDTFSVPGIPSLQAQTMQQKLFHEKADALEQATATVVVSAPKGHTLRESQYAKAVDNLIAGLEKVPQMPAKPLVNPVEASDALYKKGVLTATQAGIPKAKAQANVKTRLPLSSDSRTGTITWNFDVKAVADVLPATQNDVVSALQSARSSGLNAQVEGSGMQATVSEGGSSELIGVAIAAVVLLITFGSLVAAGLPIVSAFVGVGMGTLGITAATAFTTIGTTTPILSSMVGLAVGIDYTLFILSRYRTELEHTQDRAHAAGLAVGKAGSAVVFAGLTVLIALCALSVVGIPFLTSMGLAAAGTVFFAVLVALTLLPAVLGMLKTKAFGARIRRRTDKVDDSGKSVNNGVRWARMLARRPALVVGAVIVVLGCLAGPISQMHLALPSDSTAAKTTTQRQASDMVTQAFGAGRNAPLITVVDASDVHGSKARMQAFGEVTAWAADKKDVANAQIIATNKAGTGAQVLITPKGGQDDQSTLNLLNSLRGTQSVVEHKTGATVGVTGVTAIQTDVSSALTSALPKYLAVVIGLAFLLLMVVFRSILVPLTATVGFLLSVLATLGATVLVFQQGLFGLVDGQPLVSFMPIILIGIVFGLAMDYQVFLVTRMREAYVHGEQARPAIVDGFRHGARVVTAAAAIMISVFSAFMLQSNSLIQSMGFALAIAVFFDAFIVRMTLIPAVMNLLGDKAWWLPKWLDKILPHVDVEGEKLAIHLERQPKHTAAEDELVNA</sequence>
<dbReference type="Pfam" id="PF03176">
    <property type="entry name" value="MMPL"/>
    <property type="match status" value="2"/>
</dbReference>
<feature type="transmembrane region" description="Helical" evidence="7">
    <location>
        <begin position="214"/>
        <end position="234"/>
    </location>
</feature>
<feature type="transmembrane region" description="Helical" evidence="7">
    <location>
        <begin position="564"/>
        <end position="584"/>
    </location>
</feature>
<name>A0A563E6M5_9MICO</name>
<feature type="transmembrane region" description="Helical" evidence="7">
    <location>
        <begin position="309"/>
        <end position="334"/>
    </location>
</feature>
<keyword evidence="4 7" id="KW-0812">Transmembrane</keyword>
<feature type="transmembrane region" description="Helical" evidence="7">
    <location>
        <begin position="16"/>
        <end position="37"/>
    </location>
</feature>
<dbReference type="SUPFAM" id="SSF82866">
    <property type="entry name" value="Multidrug efflux transporter AcrB transmembrane domain"/>
    <property type="match status" value="2"/>
</dbReference>